<evidence type="ECO:0000256" key="2">
    <source>
        <dbReference type="ARBA" id="ARBA00023125"/>
    </source>
</evidence>
<keyword evidence="1" id="KW-0805">Transcription regulation</keyword>
<evidence type="ECO:0000256" key="3">
    <source>
        <dbReference type="ARBA" id="ARBA00023163"/>
    </source>
</evidence>
<dbReference type="InterPro" id="IPR009057">
    <property type="entry name" value="Homeodomain-like_sf"/>
</dbReference>
<dbReference type="GO" id="GO:0003700">
    <property type="term" value="F:DNA-binding transcription factor activity"/>
    <property type="evidence" value="ECO:0007669"/>
    <property type="project" value="InterPro"/>
</dbReference>
<protein>
    <submittedName>
        <fullName evidence="5">AraC family transcriptional regulator with amidase-like domain</fullName>
    </submittedName>
</protein>
<dbReference type="EMBL" id="PTJC01000006">
    <property type="protein sequence ID" value="PPK85055.1"/>
    <property type="molecule type" value="Genomic_DNA"/>
</dbReference>
<dbReference type="CDD" id="cd03138">
    <property type="entry name" value="GATase1_AraC_2"/>
    <property type="match status" value="1"/>
</dbReference>
<dbReference type="Proteomes" id="UP000237662">
    <property type="component" value="Unassembled WGS sequence"/>
</dbReference>
<gene>
    <name evidence="5" type="ORF">CLV84_1944</name>
</gene>
<dbReference type="Pfam" id="PF12833">
    <property type="entry name" value="HTH_18"/>
    <property type="match status" value="1"/>
</dbReference>
<evidence type="ECO:0000259" key="4">
    <source>
        <dbReference type="PROSITE" id="PS01124"/>
    </source>
</evidence>
<dbReference type="SUPFAM" id="SSF52317">
    <property type="entry name" value="Class I glutamine amidotransferase-like"/>
    <property type="match status" value="1"/>
</dbReference>
<evidence type="ECO:0000313" key="5">
    <source>
        <dbReference type="EMBL" id="PPK85055.1"/>
    </source>
</evidence>
<dbReference type="SMART" id="SM00342">
    <property type="entry name" value="HTH_ARAC"/>
    <property type="match status" value="1"/>
</dbReference>
<dbReference type="OrthoDB" id="9803764at2"/>
<dbReference type="Pfam" id="PF01965">
    <property type="entry name" value="DJ-1_PfpI"/>
    <property type="match status" value="1"/>
</dbReference>
<dbReference type="PRINTS" id="PR00032">
    <property type="entry name" value="HTHARAC"/>
</dbReference>
<name>A0A2S6I1K4_9BACT</name>
<evidence type="ECO:0000313" key="6">
    <source>
        <dbReference type="Proteomes" id="UP000237662"/>
    </source>
</evidence>
<keyword evidence="3" id="KW-0804">Transcription</keyword>
<dbReference type="InterPro" id="IPR020449">
    <property type="entry name" value="Tscrpt_reg_AraC-type_HTH"/>
</dbReference>
<feature type="domain" description="HTH araC/xylS-type" evidence="4">
    <location>
        <begin position="220"/>
        <end position="318"/>
    </location>
</feature>
<evidence type="ECO:0000256" key="1">
    <source>
        <dbReference type="ARBA" id="ARBA00023015"/>
    </source>
</evidence>
<reference evidence="5 6" key="1">
    <citation type="submission" date="2018-02" db="EMBL/GenBank/DDBJ databases">
        <title>Genomic Encyclopedia of Archaeal and Bacterial Type Strains, Phase II (KMG-II): from individual species to whole genera.</title>
        <authorList>
            <person name="Goeker M."/>
        </authorList>
    </citation>
    <scope>NUCLEOTIDE SEQUENCE [LARGE SCALE GENOMIC DNA]</scope>
    <source>
        <strain evidence="5 6">DSM 29526</strain>
    </source>
</reference>
<dbReference type="PROSITE" id="PS01124">
    <property type="entry name" value="HTH_ARAC_FAMILY_2"/>
    <property type="match status" value="1"/>
</dbReference>
<dbReference type="Gene3D" id="3.40.50.880">
    <property type="match status" value="1"/>
</dbReference>
<proteinExistence type="predicted"/>
<dbReference type="InterPro" id="IPR029062">
    <property type="entry name" value="Class_I_gatase-like"/>
</dbReference>
<dbReference type="InterPro" id="IPR052158">
    <property type="entry name" value="INH-QAR"/>
</dbReference>
<accession>A0A2S6I1K4</accession>
<dbReference type="RefSeq" id="WP_104419575.1">
    <property type="nucleotide sequence ID" value="NZ_PTJC01000006.1"/>
</dbReference>
<keyword evidence="6" id="KW-1185">Reference proteome</keyword>
<organism evidence="5 6">
    <name type="scientific">Neolewinella xylanilytica</name>
    <dbReference type="NCBI Taxonomy" id="1514080"/>
    <lineage>
        <taxon>Bacteria</taxon>
        <taxon>Pseudomonadati</taxon>
        <taxon>Bacteroidota</taxon>
        <taxon>Saprospiria</taxon>
        <taxon>Saprospirales</taxon>
        <taxon>Lewinellaceae</taxon>
        <taxon>Neolewinella</taxon>
    </lineage>
</organism>
<dbReference type="PANTHER" id="PTHR43130">
    <property type="entry name" value="ARAC-FAMILY TRANSCRIPTIONAL REGULATOR"/>
    <property type="match status" value="1"/>
</dbReference>
<keyword evidence="2" id="KW-0238">DNA-binding</keyword>
<dbReference type="Gene3D" id="1.10.10.60">
    <property type="entry name" value="Homeodomain-like"/>
    <property type="match status" value="2"/>
</dbReference>
<dbReference type="AlphaFoldDB" id="A0A2S6I1K4"/>
<dbReference type="PANTHER" id="PTHR43130:SF3">
    <property type="entry name" value="HTH-TYPE TRANSCRIPTIONAL REGULATOR RV1931C"/>
    <property type="match status" value="1"/>
</dbReference>
<dbReference type="InterPro" id="IPR002818">
    <property type="entry name" value="DJ-1/PfpI"/>
</dbReference>
<dbReference type="GO" id="GO:0043565">
    <property type="term" value="F:sequence-specific DNA binding"/>
    <property type="evidence" value="ECO:0007669"/>
    <property type="project" value="InterPro"/>
</dbReference>
<dbReference type="SUPFAM" id="SSF46689">
    <property type="entry name" value="Homeodomain-like"/>
    <property type="match status" value="2"/>
</dbReference>
<sequence length="324" mass="36075">MIRVTILVPEASVLQAVADPRYLFESVNRFLAEAGRPAPFAVELVGDAQAIQVNDGTFTIHPDRLLSEAGDTDLIIVPALSGDLGEAISRNAALRPYIRRQYERGAEVASLCLGAFLLASTGLLDGKSCSTHWGFAHEFRRRFPAVHLLDGGIVTEAEGIYTSGGGLSYWNMLLHLVEKHVDRATAIRAAKYFAVDIDRSTQSAFAIFQGQKEHNDVAVLRAQSYIEKHVAERIAVDALASLVSLSRRTFERRFKEATHYSVLHYVSRVKVEVAKRQFESSRKTVSEVMYDVGYSDNNSFRSIFKRMTGLTPAAYRSRYQRGGR</sequence>
<comment type="caution">
    <text evidence="5">The sequence shown here is derived from an EMBL/GenBank/DDBJ whole genome shotgun (WGS) entry which is preliminary data.</text>
</comment>
<dbReference type="InterPro" id="IPR018060">
    <property type="entry name" value="HTH_AraC"/>
</dbReference>